<sequence length="98" mass="11519">MNICFLMYHGSMYSGGQGIYLYYLTRELMRLGHEVHVIAGPPYPVMAEGVQVHRLESFSWFRFVDARREFLDRPNPLEFFYPLNLFEFASTRAGIFSL</sequence>
<name>X0Y5M6_9ZZZZ</name>
<gene>
    <name evidence="2" type="ORF">S01H1_64822</name>
</gene>
<dbReference type="AlphaFoldDB" id="X0Y5M6"/>
<dbReference type="EMBL" id="BARS01042749">
    <property type="protein sequence ID" value="GAG32166.1"/>
    <property type="molecule type" value="Genomic_DNA"/>
</dbReference>
<comment type="caution">
    <text evidence="2">The sequence shown here is derived from an EMBL/GenBank/DDBJ whole genome shotgun (WGS) entry which is preliminary data.</text>
</comment>
<feature type="domain" description="Glycosyltransferase subfamily 4-like N-terminal" evidence="1">
    <location>
        <begin position="15"/>
        <end position="70"/>
    </location>
</feature>
<dbReference type="SUPFAM" id="SSF53756">
    <property type="entry name" value="UDP-Glycosyltransferase/glycogen phosphorylase"/>
    <property type="match status" value="1"/>
</dbReference>
<dbReference type="Pfam" id="PF13439">
    <property type="entry name" value="Glyco_transf_4"/>
    <property type="match status" value="1"/>
</dbReference>
<evidence type="ECO:0000313" key="2">
    <source>
        <dbReference type="EMBL" id="GAG32166.1"/>
    </source>
</evidence>
<evidence type="ECO:0000259" key="1">
    <source>
        <dbReference type="Pfam" id="PF13439"/>
    </source>
</evidence>
<reference evidence="2" key="1">
    <citation type="journal article" date="2014" name="Front. Microbiol.">
        <title>High frequency of phylogenetically diverse reductive dehalogenase-homologous genes in deep subseafloor sedimentary metagenomes.</title>
        <authorList>
            <person name="Kawai M."/>
            <person name="Futagami T."/>
            <person name="Toyoda A."/>
            <person name="Takaki Y."/>
            <person name="Nishi S."/>
            <person name="Hori S."/>
            <person name="Arai W."/>
            <person name="Tsubouchi T."/>
            <person name="Morono Y."/>
            <person name="Uchiyama I."/>
            <person name="Ito T."/>
            <person name="Fujiyama A."/>
            <person name="Inagaki F."/>
            <person name="Takami H."/>
        </authorList>
    </citation>
    <scope>NUCLEOTIDE SEQUENCE</scope>
    <source>
        <strain evidence="2">Expedition CK06-06</strain>
    </source>
</reference>
<accession>X0Y5M6</accession>
<dbReference type="Gene3D" id="3.40.50.2000">
    <property type="entry name" value="Glycogen Phosphorylase B"/>
    <property type="match status" value="1"/>
</dbReference>
<dbReference type="InterPro" id="IPR028098">
    <property type="entry name" value="Glyco_trans_4-like_N"/>
</dbReference>
<protein>
    <recommendedName>
        <fullName evidence="1">Glycosyltransferase subfamily 4-like N-terminal domain-containing protein</fullName>
    </recommendedName>
</protein>
<feature type="non-terminal residue" evidence="2">
    <location>
        <position position="98"/>
    </location>
</feature>
<proteinExistence type="predicted"/>
<organism evidence="2">
    <name type="scientific">marine sediment metagenome</name>
    <dbReference type="NCBI Taxonomy" id="412755"/>
    <lineage>
        <taxon>unclassified sequences</taxon>
        <taxon>metagenomes</taxon>
        <taxon>ecological metagenomes</taxon>
    </lineage>
</organism>